<dbReference type="PROSITE" id="PS00196">
    <property type="entry name" value="COPPER_BLUE"/>
    <property type="match status" value="1"/>
</dbReference>
<accession>A0A0P7EJ41</accession>
<dbReference type="Proteomes" id="UP000050378">
    <property type="component" value="Unassembled WGS sequence"/>
</dbReference>
<evidence type="ECO:0000256" key="5">
    <source>
        <dbReference type="RuleBase" id="RU363017"/>
    </source>
</evidence>
<comment type="caution">
    <text evidence="7">The sequence shown here is derived from an EMBL/GenBank/DDBJ whole genome shotgun (WGS) entry which is preliminary data.</text>
</comment>
<evidence type="ECO:0000256" key="3">
    <source>
        <dbReference type="ARBA" id="ARBA00022982"/>
    </source>
</evidence>
<dbReference type="InterPro" id="IPR050845">
    <property type="entry name" value="Cu-binding_ET"/>
</dbReference>
<comment type="function">
    <text evidence="5">Transfers electrons from cytochrome c551 to cytochrome oxidase.</text>
</comment>
<dbReference type="InterPro" id="IPR000923">
    <property type="entry name" value="BlueCu_1"/>
</dbReference>
<dbReference type="GO" id="GO:0005507">
    <property type="term" value="F:copper ion binding"/>
    <property type="evidence" value="ECO:0007669"/>
    <property type="project" value="UniProtKB-UniRule"/>
</dbReference>
<evidence type="ECO:0000313" key="9">
    <source>
        <dbReference type="Proteomes" id="UP000050378"/>
    </source>
</evidence>
<dbReference type="Proteomes" id="UP001377972">
    <property type="component" value="Unassembled WGS sequence"/>
</dbReference>
<dbReference type="PANTHER" id="PTHR38439:SF2">
    <property type="entry name" value="OUTER MEMBRANE PROTEIN H.8"/>
    <property type="match status" value="1"/>
</dbReference>
<evidence type="ECO:0000256" key="2">
    <source>
        <dbReference type="ARBA" id="ARBA00022723"/>
    </source>
</evidence>
<dbReference type="EMBL" id="JAQPZS010000015">
    <property type="protein sequence ID" value="MEJ6497381.1"/>
    <property type="molecule type" value="Genomic_DNA"/>
</dbReference>
<keyword evidence="3 5" id="KW-0249">Electron transport</keyword>
<keyword evidence="4 5" id="KW-0186">Copper</keyword>
<evidence type="ECO:0000313" key="10">
    <source>
        <dbReference type="Proteomes" id="UP001377972"/>
    </source>
</evidence>
<dbReference type="PANTHER" id="PTHR38439">
    <property type="entry name" value="AURACYANIN-B"/>
    <property type="match status" value="1"/>
</dbReference>
<dbReference type="Gene3D" id="2.60.40.420">
    <property type="entry name" value="Cupredoxins - blue copper proteins"/>
    <property type="match status" value="1"/>
</dbReference>
<comment type="subcellular location">
    <subcellularLocation>
        <location evidence="5">Periplasm</location>
    </subcellularLocation>
</comment>
<dbReference type="GO" id="GO:0009055">
    <property type="term" value="F:electron transfer activity"/>
    <property type="evidence" value="ECO:0007669"/>
    <property type="project" value="InterPro"/>
</dbReference>
<keyword evidence="5" id="KW-0574">Periplasm</keyword>
<dbReference type="NCBIfam" id="TIGR02695">
    <property type="entry name" value="azurin"/>
    <property type="match status" value="1"/>
</dbReference>
<dbReference type="EMBL" id="LJTC01000002">
    <property type="protein sequence ID" value="KPM85129.1"/>
    <property type="molecule type" value="Genomic_DNA"/>
</dbReference>
<dbReference type="InterPro" id="IPR008972">
    <property type="entry name" value="Cupredoxin"/>
</dbReference>
<protein>
    <recommendedName>
        <fullName evidence="5">Azurin</fullName>
    </recommendedName>
</protein>
<proteinExistence type="predicted"/>
<feature type="chain" id="PRO_5006518376" description="Azurin" evidence="5">
    <location>
        <begin position="19"/>
        <end position="146"/>
    </location>
</feature>
<feature type="signal peptide" evidence="5">
    <location>
        <begin position="1"/>
        <end position="18"/>
    </location>
</feature>
<name>A0A0P7EJ41_9GAMM</name>
<dbReference type="GO" id="GO:0042597">
    <property type="term" value="C:periplasmic space"/>
    <property type="evidence" value="ECO:0007669"/>
    <property type="project" value="UniProtKB-SubCell"/>
</dbReference>
<sequence>MKKILGSILFILAASANANECELTIESNDMMQFSTKSLTAPKSCKEVTVTLKHTGKLPKNAMGHNWVLSKQADIPDIASDGMGAGLDKNYLKEGDSRVLAATKIIGGGEQTSVTFASNLLKEGENYAFFCSYPGHYAIMQGTFTLI</sequence>
<evidence type="ECO:0000256" key="4">
    <source>
        <dbReference type="ARBA" id="ARBA00023008"/>
    </source>
</evidence>
<dbReference type="InterPro" id="IPR014068">
    <property type="entry name" value="Azurin"/>
</dbReference>
<feature type="domain" description="Blue (type 1) copper" evidence="6">
    <location>
        <begin position="20"/>
        <end position="145"/>
    </location>
</feature>
<keyword evidence="10" id="KW-1185">Reference proteome</keyword>
<reference evidence="8 10" key="2">
    <citation type="submission" date="2023-01" db="EMBL/GenBank/DDBJ databases">
        <title>Trichodesmium-associated heterotrophic epibiont bacteria.</title>
        <authorList>
            <person name="Cleveland C.S."/>
            <person name="Webb E.A."/>
        </authorList>
    </citation>
    <scope>NUCLEOTIDE SEQUENCE [LARGE SCALE GENOMIC DNA]</scope>
    <source>
        <strain evidence="8 10">USCH2</strain>
    </source>
</reference>
<keyword evidence="2 5" id="KW-0479">Metal-binding</keyword>
<dbReference type="RefSeq" id="WP_054551894.1">
    <property type="nucleotide sequence ID" value="NZ_JAQPZS010000015.1"/>
</dbReference>
<gene>
    <name evidence="8" type="primary">azu</name>
    <name evidence="7" type="ORF">AOG27_05065</name>
    <name evidence="8" type="ORF">PQI24_15155</name>
</gene>
<evidence type="ECO:0000259" key="6">
    <source>
        <dbReference type="Pfam" id="PF00127"/>
    </source>
</evidence>
<dbReference type="AlphaFoldDB" id="A0A0P7EJ41"/>
<reference evidence="7 9" key="1">
    <citation type="submission" date="2015-09" db="EMBL/GenBank/DDBJ databases">
        <title>Draft Genome Sequence of Pseudoalteromonas lipolytica UCD-48B.</title>
        <authorList>
            <person name="Krusor M."/>
            <person name="Coil D.A."/>
            <person name="Lang J.M."/>
            <person name="Eisen J.A."/>
            <person name="Alexiev A."/>
        </authorList>
    </citation>
    <scope>NUCLEOTIDE SEQUENCE [LARGE SCALE GENOMIC DNA]</scope>
    <source>
        <strain evidence="7 9">UCD-48B</strain>
    </source>
</reference>
<dbReference type="SUPFAM" id="SSF49503">
    <property type="entry name" value="Cupredoxins"/>
    <property type="match status" value="1"/>
</dbReference>
<keyword evidence="5" id="KW-0732">Signal</keyword>
<dbReference type="InterPro" id="IPR028871">
    <property type="entry name" value="BlueCu_1_BS"/>
</dbReference>
<dbReference type="PATRIC" id="fig|570156.3.peg.1005"/>
<organism evidence="7 9">
    <name type="scientific">Pseudoalteromonas lipolytica</name>
    <dbReference type="NCBI Taxonomy" id="570156"/>
    <lineage>
        <taxon>Bacteria</taxon>
        <taxon>Pseudomonadati</taxon>
        <taxon>Pseudomonadota</taxon>
        <taxon>Gammaproteobacteria</taxon>
        <taxon>Alteromonadales</taxon>
        <taxon>Pseudoalteromonadaceae</taxon>
        <taxon>Pseudoalteromonas</taxon>
    </lineage>
</organism>
<dbReference type="Pfam" id="PF00127">
    <property type="entry name" value="Copper-bind"/>
    <property type="match status" value="1"/>
</dbReference>
<dbReference type="STRING" id="570156.AOG27_05065"/>
<evidence type="ECO:0000256" key="1">
    <source>
        <dbReference type="ARBA" id="ARBA00022448"/>
    </source>
</evidence>
<dbReference type="CDD" id="cd13922">
    <property type="entry name" value="Azurin"/>
    <property type="match status" value="1"/>
</dbReference>
<evidence type="ECO:0000313" key="8">
    <source>
        <dbReference type="EMBL" id="MEJ6497381.1"/>
    </source>
</evidence>
<dbReference type="OrthoDB" id="9814063at2"/>
<evidence type="ECO:0000313" key="7">
    <source>
        <dbReference type="EMBL" id="KPM85129.1"/>
    </source>
</evidence>
<keyword evidence="1 5" id="KW-0813">Transport</keyword>